<name>A0AAU8B840_9CAUD</name>
<proteinExistence type="predicted"/>
<evidence type="ECO:0000313" key="1">
    <source>
        <dbReference type="EMBL" id="XCD07403.1"/>
    </source>
</evidence>
<accession>A0AAU8B840</accession>
<sequence>MTERERLLERLEKVRALAERGVGGEKESAERTLAALMERYGITEEDLEDTKTSIHWIRYKTEWERKLLYQLGYMHLGTGHCFGCVGRYTNRPRKEVGVDCTPAQYIEIEADFAFYSEAMRAEMELFYEAFLQKNHLFPPPELAREPTEEEELAGMDLERAAKLQSIMGGLDHHTRHKALEAAE</sequence>
<protein>
    <recommendedName>
        <fullName evidence="2">DUF2786 domain-containing protein</fullName>
    </recommendedName>
</protein>
<evidence type="ECO:0008006" key="2">
    <source>
        <dbReference type="Google" id="ProtNLM"/>
    </source>
</evidence>
<dbReference type="EMBL" id="PP511788">
    <property type="protein sequence ID" value="XCD07403.1"/>
    <property type="molecule type" value="Genomic_DNA"/>
</dbReference>
<organism evidence="1">
    <name type="scientific">Dulem virus 34</name>
    <dbReference type="NCBI Taxonomy" id="3145752"/>
    <lineage>
        <taxon>Viruses</taxon>
        <taxon>Duplodnaviria</taxon>
        <taxon>Heunggongvirae</taxon>
        <taxon>Uroviricota</taxon>
        <taxon>Caudoviricetes</taxon>
    </lineage>
</organism>
<reference evidence="1" key="1">
    <citation type="submission" date="2024-03" db="EMBL/GenBank/DDBJ databases">
        <title>Diverse circular DNA viruses in blood, oral, and fecal samples of captive lemurs.</title>
        <authorList>
            <person name="Paietta E.N."/>
            <person name="Kraberger S."/>
            <person name="Lund M.C."/>
            <person name="Custer J.M."/>
            <person name="Vargas K.M."/>
            <person name="Ehmke E.E."/>
            <person name="Yoder A.D."/>
            <person name="Varsani A."/>
        </authorList>
    </citation>
    <scope>NUCLEOTIDE SEQUENCE</scope>
    <source>
        <strain evidence="1">Duke_28FF_219</strain>
    </source>
</reference>